<dbReference type="GO" id="GO:0005759">
    <property type="term" value="C:mitochondrial matrix"/>
    <property type="evidence" value="ECO:0007669"/>
    <property type="project" value="InterPro"/>
</dbReference>
<dbReference type="OrthoDB" id="278212at2759"/>
<evidence type="ECO:0000313" key="1">
    <source>
        <dbReference type="EMBL" id="KAF7814359.1"/>
    </source>
</evidence>
<dbReference type="Pfam" id="PF02330">
    <property type="entry name" value="MAM33"/>
    <property type="match status" value="1"/>
</dbReference>
<keyword evidence="2" id="KW-1185">Reference proteome</keyword>
<dbReference type="InterPro" id="IPR036561">
    <property type="entry name" value="MAM33_sf"/>
</dbReference>
<protein>
    <submittedName>
        <fullName evidence="1">Mitochondrial acidic protein MAM33</fullName>
    </submittedName>
</protein>
<organism evidence="1 2">
    <name type="scientific">Senna tora</name>
    <dbReference type="NCBI Taxonomy" id="362788"/>
    <lineage>
        <taxon>Eukaryota</taxon>
        <taxon>Viridiplantae</taxon>
        <taxon>Streptophyta</taxon>
        <taxon>Embryophyta</taxon>
        <taxon>Tracheophyta</taxon>
        <taxon>Spermatophyta</taxon>
        <taxon>Magnoliopsida</taxon>
        <taxon>eudicotyledons</taxon>
        <taxon>Gunneridae</taxon>
        <taxon>Pentapetalae</taxon>
        <taxon>rosids</taxon>
        <taxon>fabids</taxon>
        <taxon>Fabales</taxon>
        <taxon>Fabaceae</taxon>
        <taxon>Caesalpinioideae</taxon>
        <taxon>Cassia clade</taxon>
        <taxon>Senna</taxon>
    </lineage>
</organism>
<dbReference type="EMBL" id="JAAIUW010000009">
    <property type="protein sequence ID" value="KAF7814359.1"/>
    <property type="molecule type" value="Genomic_DNA"/>
</dbReference>
<dbReference type="Proteomes" id="UP000634136">
    <property type="component" value="Unassembled WGS sequence"/>
</dbReference>
<comment type="caution">
    <text evidence="1">The sequence shown here is derived from an EMBL/GenBank/DDBJ whole genome shotgun (WGS) entry which is preliminary data.</text>
</comment>
<accession>A0A834T247</accession>
<dbReference type="InterPro" id="IPR003428">
    <property type="entry name" value="MAM33"/>
</dbReference>
<sequence length="207" mass="23385">MPPKVKNLVKGLRAVQDLELLKVFESEIAFELSNNPFQVDQLGSLGDFLVDWDSPHSKDVVLRKRCNSGEEVAVSAVLGPPPTSERGGKFPRDILMNVFIKKPTLSSMLQFNCQAFEESIDKSNFDIKTAYYLPSSSSSTCLGSSIYRGPQFSELDPDLQDSIKQYLIAKGIGENLIMFLLHYLHKREQEQYVNWLRKGKSFVSESE</sequence>
<dbReference type="AlphaFoldDB" id="A0A834T247"/>
<proteinExistence type="predicted"/>
<dbReference type="PANTHER" id="PTHR10826">
    <property type="entry name" value="COMPLEMENT COMPONENT 1"/>
    <property type="match status" value="1"/>
</dbReference>
<dbReference type="SUPFAM" id="SSF54529">
    <property type="entry name" value="Mitochondrial glycoprotein MAM33-like"/>
    <property type="match status" value="1"/>
</dbReference>
<evidence type="ECO:0000313" key="2">
    <source>
        <dbReference type="Proteomes" id="UP000634136"/>
    </source>
</evidence>
<reference evidence="1" key="1">
    <citation type="submission" date="2020-09" db="EMBL/GenBank/DDBJ databases">
        <title>Genome-Enabled Discovery of Anthraquinone Biosynthesis in Senna tora.</title>
        <authorList>
            <person name="Kang S.-H."/>
            <person name="Pandey R.P."/>
            <person name="Lee C.-M."/>
            <person name="Sim J.-S."/>
            <person name="Jeong J.-T."/>
            <person name="Choi B.-S."/>
            <person name="Jung M."/>
            <person name="Ginzburg D."/>
            <person name="Zhao K."/>
            <person name="Won S.Y."/>
            <person name="Oh T.-J."/>
            <person name="Yu Y."/>
            <person name="Kim N.-H."/>
            <person name="Lee O.R."/>
            <person name="Lee T.-H."/>
            <person name="Bashyal P."/>
            <person name="Kim T.-S."/>
            <person name="Lee W.-H."/>
            <person name="Kawkins C."/>
            <person name="Kim C.-K."/>
            <person name="Kim J.S."/>
            <person name="Ahn B.O."/>
            <person name="Rhee S.Y."/>
            <person name="Sohng J.K."/>
        </authorList>
    </citation>
    <scope>NUCLEOTIDE SEQUENCE</scope>
    <source>
        <tissue evidence="1">Leaf</tissue>
    </source>
</reference>
<gene>
    <name evidence="1" type="ORF">G2W53_028328</name>
</gene>
<dbReference type="FunFam" id="3.10.280.10:FF:000006">
    <property type="entry name" value="Mitochondrial glycoprotein, expressed"/>
    <property type="match status" value="1"/>
</dbReference>
<dbReference type="PANTHER" id="PTHR10826:SF1">
    <property type="entry name" value="COMPLEMENT COMPONENT 1 Q SUBCOMPONENT-BINDING PROTEIN, MITOCHONDRIAL"/>
    <property type="match status" value="1"/>
</dbReference>
<name>A0A834T247_9FABA</name>
<dbReference type="Gene3D" id="3.10.280.10">
    <property type="entry name" value="Mitochondrial glycoprotein"/>
    <property type="match status" value="1"/>
</dbReference>